<evidence type="ECO:0000313" key="1">
    <source>
        <dbReference type="EMBL" id="MBU9837772.1"/>
    </source>
</evidence>
<dbReference type="EMBL" id="JAFMOU010000072">
    <property type="protein sequence ID" value="MBU9837772.1"/>
    <property type="molecule type" value="Genomic_DNA"/>
</dbReference>
<gene>
    <name evidence="1" type="ORF">J1786_23575</name>
</gene>
<name>A0ABS6L7F3_9GAMM</name>
<protein>
    <submittedName>
        <fullName evidence="1">Uncharacterized protein</fullName>
    </submittedName>
</protein>
<keyword evidence="2" id="KW-1185">Reference proteome</keyword>
<sequence length="88" mass="9551">MPSFDQSMPEQKQADVFVFLQPGKPDNLRNDFNVALCPDIIIIAPVGDGMRIHLIGVILAIRQIKAPVAGCEMDGPENIFVAFASLKG</sequence>
<reference evidence="1 2" key="1">
    <citation type="submission" date="2021-03" db="EMBL/GenBank/DDBJ databases">
        <title>Five novel Rahnella species.</title>
        <authorList>
            <person name="Brady C."/>
            <person name="Asselin J."/>
            <person name="Beer S."/>
            <person name="Bruberg M.B."/>
            <person name="Crampton B."/>
            <person name="Venter S."/>
            <person name="Arnold D."/>
            <person name="Denman S."/>
        </authorList>
    </citation>
    <scope>NUCLEOTIDE SEQUENCE [LARGE SCALE GENOMIC DNA]</scope>
    <source>
        <strain evidence="1 2">L72c</strain>
    </source>
</reference>
<proteinExistence type="predicted"/>
<evidence type="ECO:0000313" key="2">
    <source>
        <dbReference type="Proteomes" id="UP000699865"/>
    </source>
</evidence>
<organism evidence="1 2">
    <name type="scientific">Rahnella perminowiae</name>
    <dbReference type="NCBI Taxonomy" id="2816244"/>
    <lineage>
        <taxon>Bacteria</taxon>
        <taxon>Pseudomonadati</taxon>
        <taxon>Pseudomonadota</taxon>
        <taxon>Gammaproteobacteria</taxon>
        <taxon>Enterobacterales</taxon>
        <taxon>Yersiniaceae</taxon>
        <taxon>Rahnella</taxon>
    </lineage>
</organism>
<dbReference type="Proteomes" id="UP000699865">
    <property type="component" value="Unassembled WGS sequence"/>
</dbReference>
<accession>A0ABS6L7F3</accession>
<comment type="caution">
    <text evidence="1">The sequence shown here is derived from an EMBL/GenBank/DDBJ whole genome shotgun (WGS) entry which is preliminary data.</text>
</comment>
<dbReference type="RefSeq" id="WP_129952096.1">
    <property type="nucleotide sequence ID" value="NZ_JAFMOU010000072.1"/>
</dbReference>